<dbReference type="Proteomes" id="UP000887574">
    <property type="component" value="Unplaced"/>
</dbReference>
<dbReference type="Pfam" id="PF00026">
    <property type="entry name" value="Asp"/>
    <property type="match status" value="1"/>
</dbReference>
<dbReference type="PROSITE" id="PS51767">
    <property type="entry name" value="PEPTIDASE_A1"/>
    <property type="match status" value="1"/>
</dbReference>
<evidence type="ECO:0000259" key="1">
    <source>
        <dbReference type="PROSITE" id="PS51767"/>
    </source>
</evidence>
<feature type="domain" description="Peptidase A1" evidence="1">
    <location>
        <begin position="1"/>
        <end position="111"/>
    </location>
</feature>
<proteinExistence type="predicted"/>
<evidence type="ECO:0000313" key="2">
    <source>
        <dbReference type="Proteomes" id="UP000887574"/>
    </source>
</evidence>
<dbReference type="SUPFAM" id="SSF50630">
    <property type="entry name" value="Acid proteases"/>
    <property type="match status" value="1"/>
</dbReference>
<organism evidence="2 3">
    <name type="scientific">Ditylenchus dipsaci</name>
    <dbReference type="NCBI Taxonomy" id="166011"/>
    <lineage>
        <taxon>Eukaryota</taxon>
        <taxon>Metazoa</taxon>
        <taxon>Ecdysozoa</taxon>
        <taxon>Nematoda</taxon>
        <taxon>Chromadorea</taxon>
        <taxon>Rhabditida</taxon>
        <taxon>Tylenchina</taxon>
        <taxon>Tylenchomorpha</taxon>
        <taxon>Sphaerularioidea</taxon>
        <taxon>Anguinidae</taxon>
        <taxon>Anguininae</taxon>
        <taxon>Ditylenchus</taxon>
    </lineage>
</organism>
<sequence length="121" mass="13472">MYLPNSLEPYLVNATNAVYNSNRGYYIADCDISKAAKLVLNIGGEGDTTSSATKQLVISAADYVAYERSYDYCYLTAVFLSESMDKLDMNFQFMDNHCLAYNIKDKTIGIADSKTLINSTK</sequence>
<dbReference type="AlphaFoldDB" id="A0A915CPT5"/>
<dbReference type="WBParaSite" id="jg10831">
    <property type="protein sequence ID" value="jg10831"/>
    <property type="gene ID" value="jg10831"/>
</dbReference>
<dbReference type="InterPro" id="IPR021109">
    <property type="entry name" value="Peptidase_aspartic_dom_sf"/>
</dbReference>
<dbReference type="Gene3D" id="2.40.70.10">
    <property type="entry name" value="Acid Proteases"/>
    <property type="match status" value="1"/>
</dbReference>
<protein>
    <submittedName>
        <fullName evidence="3">Peptidase A1 domain-containing protein</fullName>
    </submittedName>
</protein>
<dbReference type="InterPro" id="IPR033121">
    <property type="entry name" value="PEPTIDASE_A1"/>
</dbReference>
<keyword evidence="2" id="KW-1185">Reference proteome</keyword>
<evidence type="ECO:0000313" key="3">
    <source>
        <dbReference type="WBParaSite" id="jg10831"/>
    </source>
</evidence>
<accession>A0A915CPT5</accession>
<name>A0A915CPT5_9BILA</name>
<reference evidence="3" key="1">
    <citation type="submission" date="2022-11" db="UniProtKB">
        <authorList>
            <consortium name="WormBaseParasite"/>
        </authorList>
    </citation>
    <scope>IDENTIFICATION</scope>
</reference>